<accession>A0A1D3CVW2</accession>
<reference evidence="2 3" key="1">
    <citation type="journal article" date="2016" name="BMC Genomics">
        <title>Comparative genomics reveals Cyclospora cayetanensis possesses coccidia-like metabolism and invasion components but unique surface antigens.</title>
        <authorList>
            <person name="Liu S."/>
            <person name="Wang L."/>
            <person name="Zheng H."/>
            <person name="Xu Z."/>
            <person name="Roellig D.M."/>
            <person name="Li N."/>
            <person name="Frace M.A."/>
            <person name="Tang K."/>
            <person name="Arrowood M.J."/>
            <person name="Moss D.M."/>
            <person name="Zhang L."/>
            <person name="Feng Y."/>
            <person name="Xiao L."/>
        </authorList>
    </citation>
    <scope>NUCLEOTIDE SEQUENCE [LARGE SCALE GENOMIC DNA]</scope>
    <source>
        <strain evidence="2 3">CHN_HEN01</strain>
    </source>
</reference>
<dbReference type="InParanoid" id="A0A1D3CVW2"/>
<feature type="region of interest" description="Disordered" evidence="1">
    <location>
        <begin position="1"/>
        <end position="116"/>
    </location>
</feature>
<dbReference type="Proteomes" id="UP000095192">
    <property type="component" value="Unassembled WGS sequence"/>
</dbReference>
<dbReference type="AlphaFoldDB" id="A0A1D3CVW2"/>
<feature type="compositionally biased region" description="Basic and acidic residues" evidence="1">
    <location>
        <begin position="1"/>
        <end position="10"/>
    </location>
</feature>
<comment type="caution">
    <text evidence="2">The sequence shown here is derived from an EMBL/GenBank/DDBJ whole genome shotgun (WGS) entry which is preliminary data.</text>
</comment>
<dbReference type="VEuPathDB" id="ToxoDB:cyc_07924"/>
<evidence type="ECO:0000313" key="2">
    <source>
        <dbReference type="EMBL" id="OEH75337.1"/>
    </source>
</evidence>
<feature type="compositionally biased region" description="Basic and acidic residues" evidence="1">
    <location>
        <begin position="93"/>
        <end position="108"/>
    </location>
</feature>
<sequence>MHGQGEERNVNNDAAVDAKLQRSASSKGPQGASVLRQPPGGLTRSNGQTEPPHVKPVPGGPPSSQENAPMQSSAAAVSTAGATNAWRSASRRFIPDGKPIEMIQDEKRRRGPRQRHQFCRCSLRFCQRRVKELHQPQTQRSQGSEWRKDAEHDAVGPLRDGGTQEPGNPSPAESTEGPRGPPRGPPTTRPLPLFCGWATQASARLRRRRLANSGWQGAPGGPPSIEFACCTVCLCSGCCRGEPSTGREAESHLPEGAMA</sequence>
<evidence type="ECO:0000313" key="3">
    <source>
        <dbReference type="Proteomes" id="UP000095192"/>
    </source>
</evidence>
<feature type="compositionally biased region" description="Basic and acidic residues" evidence="1">
    <location>
        <begin position="145"/>
        <end position="154"/>
    </location>
</feature>
<proteinExistence type="predicted"/>
<dbReference type="EMBL" id="JROU02001756">
    <property type="protein sequence ID" value="OEH75337.1"/>
    <property type="molecule type" value="Genomic_DNA"/>
</dbReference>
<feature type="region of interest" description="Disordered" evidence="1">
    <location>
        <begin position="133"/>
        <end position="193"/>
    </location>
</feature>
<feature type="compositionally biased region" description="Pro residues" evidence="1">
    <location>
        <begin position="179"/>
        <end position="189"/>
    </location>
</feature>
<feature type="compositionally biased region" description="Polar residues" evidence="1">
    <location>
        <begin position="135"/>
        <end position="144"/>
    </location>
</feature>
<keyword evidence="3" id="KW-1185">Reference proteome</keyword>
<protein>
    <submittedName>
        <fullName evidence="2">Uncharacterized protein</fullName>
    </submittedName>
</protein>
<name>A0A1D3CVW2_9EIME</name>
<gene>
    <name evidence="2" type="ORF">cyc_07924</name>
</gene>
<evidence type="ECO:0000256" key="1">
    <source>
        <dbReference type="SAM" id="MobiDB-lite"/>
    </source>
</evidence>
<feature type="compositionally biased region" description="Low complexity" evidence="1">
    <location>
        <begin position="72"/>
        <end position="85"/>
    </location>
</feature>
<organism evidence="2 3">
    <name type="scientific">Cyclospora cayetanensis</name>
    <dbReference type="NCBI Taxonomy" id="88456"/>
    <lineage>
        <taxon>Eukaryota</taxon>
        <taxon>Sar</taxon>
        <taxon>Alveolata</taxon>
        <taxon>Apicomplexa</taxon>
        <taxon>Conoidasida</taxon>
        <taxon>Coccidia</taxon>
        <taxon>Eucoccidiorida</taxon>
        <taxon>Eimeriorina</taxon>
        <taxon>Eimeriidae</taxon>
        <taxon>Cyclospora</taxon>
    </lineage>
</organism>